<gene>
    <name evidence="2" type="ORF">QRX88_16910</name>
</gene>
<dbReference type="EMBL" id="JASUBT010000017">
    <property type="protein sequence ID" value="MDL4937385.1"/>
    <property type="molecule type" value="Genomic_DNA"/>
</dbReference>
<name>A0ABD4ZXE7_ENTGA</name>
<dbReference type="Proteomes" id="UP001241571">
    <property type="component" value="Unassembled WGS sequence"/>
</dbReference>
<dbReference type="RefSeq" id="WP_228074007.1">
    <property type="nucleotide sequence ID" value="NZ_CAKODH010000017.1"/>
</dbReference>
<reference evidence="2 3" key="1">
    <citation type="submission" date="2023-06" db="EMBL/GenBank/DDBJ databases">
        <title>Acute promotion of culturable opportunistic pathogens and persistent increase of antibiotic resistance following antibiotic exposure in mouse gut microbiota.</title>
        <authorList>
            <person name="Li L."/>
            <person name="Wang B."/>
            <person name="Sun Y."/>
            <person name="Wang M."/>
            <person name="Xu H."/>
        </authorList>
    </citation>
    <scope>NUCLEOTIDE SEQUENCE [LARGE SCALE GENOMIC DNA]</scope>
    <source>
        <strain evidence="2 3">CRI2_2</strain>
    </source>
</reference>
<dbReference type="AlphaFoldDB" id="A0ABD4ZXE7"/>
<sequence>MLKTTFYLVVAATSNPGQVGKKILDDVKSWLLLAAAGFATVQFILAMFAYMSKNPQKHAEGQEHAFRACLGLVGCFCAGTIIAYLQGQASSWGASPAIIETLLLRG</sequence>
<proteinExistence type="predicted"/>
<dbReference type="Pfam" id="PF18895">
    <property type="entry name" value="T4SS_pilin"/>
    <property type="match status" value="1"/>
</dbReference>
<feature type="transmembrane region" description="Helical" evidence="1">
    <location>
        <begin position="64"/>
        <end position="85"/>
    </location>
</feature>
<comment type="caution">
    <text evidence="2">The sequence shown here is derived from an EMBL/GenBank/DDBJ whole genome shotgun (WGS) entry which is preliminary data.</text>
</comment>
<evidence type="ECO:0000313" key="3">
    <source>
        <dbReference type="Proteomes" id="UP001241571"/>
    </source>
</evidence>
<keyword evidence="1" id="KW-0472">Membrane</keyword>
<dbReference type="InterPro" id="IPR043993">
    <property type="entry name" value="T4SS_pilin"/>
</dbReference>
<keyword evidence="1" id="KW-0812">Transmembrane</keyword>
<protein>
    <submittedName>
        <fullName evidence="2">Uncharacterized protein</fullName>
    </submittedName>
</protein>
<keyword evidence="1" id="KW-1133">Transmembrane helix</keyword>
<feature type="transmembrane region" description="Helical" evidence="1">
    <location>
        <begin position="30"/>
        <end position="52"/>
    </location>
</feature>
<accession>A0ABD4ZXE7</accession>
<organism evidence="2 3">
    <name type="scientific">Enterococcus gallinarum</name>
    <dbReference type="NCBI Taxonomy" id="1353"/>
    <lineage>
        <taxon>Bacteria</taxon>
        <taxon>Bacillati</taxon>
        <taxon>Bacillota</taxon>
        <taxon>Bacilli</taxon>
        <taxon>Lactobacillales</taxon>
        <taxon>Enterococcaceae</taxon>
        <taxon>Enterococcus</taxon>
    </lineage>
</organism>
<evidence type="ECO:0000256" key="1">
    <source>
        <dbReference type="SAM" id="Phobius"/>
    </source>
</evidence>
<evidence type="ECO:0000313" key="2">
    <source>
        <dbReference type="EMBL" id="MDL4937385.1"/>
    </source>
</evidence>